<gene>
    <name evidence="5" type="ORF">DMP07_00755</name>
</gene>
<evidence type="ECO:0000256" key="3">
    <source>
        <dbReference type="SAM" id="MobiDB-lite"/>
    </source>
</evidence>
<reference evidence="6" key="1">
    <citation type="submission" date="2018-05" db="EMBL/GenBank/DDBJ databases">
        <title>Genome Sequencing of selected type strains of the family Eggerthellaceae.</title>
        <authorList>
            <person name="Danylec N."/>
            <person name="Stoll D.A."/>
            <person name="Doetsch A."/>
            <person name="Huch M."/>
        </authorList>
    </citation>
    <scope>NUCLEOTIDE SEQUENCE [LARGE SCALE GENOMIC DNA]</scope>
    <source>
        <strain evidence="6">DSM 17537</strain>
    </source>
</reference>
<keyword evidence="1" id="KW-0677">Repeat</keyword>
<evidence type="ECO:0000256" key="1">
    <source>
        <dbReference type="ARBA" id="ARBA00022737"/>
    </source>
</evidence>
<keyword evidence="6" id="KW-1185">Reference proteome</keyword>
<organism evidence="5 6">
    <name type="scientific">Slackia faecicanis</name>
    <dbReference type="NCBI Taxonomy" id="255723"/>
    <lineage>
        <taxon>Bacteria</taxon>
        <taxon>Bacillati</taxon>
        <taxon>Actinomycetota</taxon>
        <taxon>Coriobacteriia</taxon>
        <taxon>Eggerthellales</taxon>
        <taxon>Eggerthellaceae</taxon>
        <taxon>Slackia</taxon>
    </lineage>
</organism>
<name>A0A3N0AGY7_9ACTN</name>
<dbReference type="Gene3D" id="3.90.1720.10">
    <property type="entry name" value="endopeptidase domain like (from Nostoc punctiforme)"/>
    <property type="match status" value="1"/>
</dbReference>
<feature type="repeat" description="Cell wall-binding" evidence="2">
    <location>
        <begin position="450"/>
        <end position="469"/>
    </location>
</feature>
<keyword evidence="4" id="KW-0732">Signal</keyword>
<evidence type="ECO:0000313" key="6">
    <source>
        <dbReference type="Proteomes" id="UP000267368"/>
    </source>
</evidence>
<evidence type="ECO:0000256" key="4">
    <source>
        <dbReference type="SAM" id="SignalP"/>
    </source>
</evidence>
<dbReference type="EMBL" id="QICB01000001">
    <property type="protein sequence ID" value="RNL21413.1"/>
    <property type="molecule type" value="Genomic_DNA"/>
</dbReference>
<feature type="signal peptide" evidence="4">
    <location>
        <begin position="1"/>
        <end position="30"/>
    </location>
</feature>
<dbReference type="InterPro" id="IPR018337">
    <property type="entry name" value="Cell_wall/Cho-bd_repeat"/>
</dbReference>
<dbReference type="PROSITE" id="PS51170">
    <property type="entry name" value="CW"/>
    <property type="match status" value="2"/>
</dbReference>
<evidence type="ECO:0000313" key="5">
    <source>
        <dbReference type="EMBL" id="RNL21413.1"/>
    </source>
</evidence>
<protein>
    <recommendedName>
        <fullName evidence="7">NlpC/P60 domain-containing protein</fullName>
    </recommendedName>
</protein>
<dbReference type="Gene3D" id="2.10.270.10">
    <property type="entry name" value="Cholin Binding"/>
    <property type="match status" value="6"/>
</dbReference>
<evidence type="ECO:0000256" key="2">
    <source>
        <dbReference type="PROSITE-ProRule" id="PRU00591"/>
    </source>
</evidence>
<dbReference type="AlphaFoldDB" id="A0A3N0AGY7"/>
<feature type="chain" id="PRO_5018269176" description="NlpC/P60 domain-containing protein" evidence="4">
    <location>
        <begin position="31"/>
        <end position="723"/>
    </location>
</feature>
<dbReference type="OrthoDB" id="3174137at2"/>
<accession>A0A3N0AGY7</accession>
<proteinExistence type="predicted"/>
<dbReference type="Proteomes" id="UP000267368">
    <property type="component" value="Unassembled WGS sequence"/>
</dbReference>
<feature type="region of interest" description="Disordered" evidence="3">
    <location>
        <begin position="52"/>
        <end position="73"/>
    </location>
</feature>
<dbReference type="RefSeq" id="WP_123197255.1">
    <property type="nucleotide sequence ID" value="NZ_QICB01000001.1"/>
</dbReference>
<sequence length="723" mass="79698">MRETTMWNGRLAIAAAALAAMCFGAGAAYADEHAAPAAEALVEAGAVFEGPGDAVDGADGQAPEAGDGSLPAEPLQQGWNYREGLWYWTESQGDRAATGWLFLDGRWYWLDPEAGGAMATGAFEAYGHRYAADASGVVIMDGWGLHEGTWYYADASGVLRTGWAYAGGSWYWFDRETGAMAHDTWLDAGGSRFYLASDGTMATGWAFVDGGWYLLSRSGELYSGWICIEGSWYWLDPEAGGLLATGLFDVDGFRYCAPQGGVVAVDGWCFFEGRWYYADGSGALERGWLNAGGDTYWLDPETGAMATGFIDQDGALYWFDETGALAKGSVVVDGALRFADETGAVRFDASGWQSVDGRKYYAGDDGVLVTGWFEDQGETYCFDEHGVMDTEWMLRDGVWYWLGADGAVKTGWQYIGGYWFYFDEETAAMAVGWREVDGAMYKFDAAGFMQTGWIAEGGSWYYCRGDGSMATGWQWIGGAWYWLDPETGAMATGWLHLDDGWYWLRDWGAMATGWINEGGSAYKLDAGGRWVENTGSVLGVSRTRLVEWLWSHENDWYYWGTPYSNGLSVDTCMYPNGSPRWDGFVGMNCTGFVAHAYAMAGGVGDLDAIGRTQSYSPWPTGPGRGGYVNAWRWYGYAVERGVEMYTFDSVASMLASGKADKGDIIFFKTNGSIDCHIGFFWGDTPYENRMWHQIYPQNCISACFNNANRSELYQQTVLIKGCW</sequence>
<comment type="caution">
    <text evidence="5">The sequence shown here is derived from an EMBL/GenBank/DDBJ whole genome shotgun (WGS) entry which is preliminary data.</text>
</comment>
<dbReference type="SUPFAM" id="SSF69360">
    <property type="entry name" value="Cell wall binding repeat"/>
    <property type="match status" value="2"/>
</dbReference>
<dbReference type="Pfam" id="PF19127">
    <property type="entry name" value="Choline_bind_3"/>
    <property type="match status" value="1"/>
</dbReference>
<feature type="repeat" description="Cell wall-binding" evidence="2">
    <location>
        <begin position="409"/>
        <end position="428"/>
    </location>
</feature>
<evidence type="ECO:0008006" key="7">
    <source>
        <dbReference type="Google" id="ProtNLM"/>
    </source>
</evidence>
<dbReference type="Pfam" id="PF01473">
    <property type="entry name" value="Choline_bind_1"/>
    <property type="match status" value="7"/>
</dbReference>